<feature type="compositionally biased region" description="Low complexity" evidence="4">
    <location>
        <begin position="1063"/>
        <end position="1076"/>
    </location>
</feature>
<dbReference type="GO" id="GO:0005737">
    <property type="term" value="C:cytoplasm"/>
    <property type="evidence" value="ECO:0007669"/>
    <property type="project" value="TreeGrafter"/>
</dbReference>
<name>A0A1Y2IYG4_TRAC3</name>
<dbReference type="SMART" id="SM00320">
    <property type="entry name" value="WD40"/>
    <property type="match status" value="4"/>
</dbReference>
<dbReference type="PANTHER" id="PTHR10241">
    <property type="entry name" value="LETHAL 2 GIANT LARVAE PROTEIN"/>
    <property type="match status" value="1"/>
</dbReference>
<sequence length="1142" mass="121421">MFTSQAVKSLPDLSLDIAEPTDWEASLLRIVEYHTNVTAVATDPVSGLLAVGTTHGNIHIYGSPGVQCIVKVTNPPGLRVKFLQFAVSVFKLLCIDGHDRLHVWDCASAGRPKLQRISAFGQPVNAIVTSPSHTHAFIALADGEIKTYDLLCLRISPYSIPNQWKLYEKKSLASSMSITDTAGSETIIDMAIHPRDLNLLFVLYEGGVLVSDLKEQNTVRAYELILPPGAPGGAGFHAKDILVPRRPQATALAIHPSGHLLAVGYADGTIGFWALEDEDKPLSLRTLDSTGEEDLSAVDTTKLDQVLSSPQDHPAEPPREPIFKLAWSGFPNSSDPRGGDTVLTVLGGMPIDATSGLTALLLPPLQPPAAPTTTSSQPANLAPPLHPETRTAMCKSLIVKDVYTYGTAGPVQDFLLFPRSTPHFFGHFDPSTMLIISDSDLPEARTSEAFEFPPPPFVAPPQSPSSPKASAASAQVEEGLDPEEALAKELALTMQSMSMTDEARTARLPPCLWSILGEHLAKVDKHTYETLVRDKLAPIDGEASFPLKGGVAWSEDSEGVMKYIKYQPHRILVTYLRDLSVRFLDVSPQLLVSGGPDSPLASDFPSTIPRLTIELAPILIDHTLGLSLTNASSAGYDPRLSRERVDAVHFAPESLECATVMRSGAVILHRLDVPPGEGPVGQQSLPDEELVYLAHILPCRGLRYSPAFAIKPNKTRGLVTACALSDAGFLAVAYASGSLLVIDLRGPRVILRHDPDSHSNTGFLHKHAEAEPFLSLSWASCSMSSDPAISLRLFCSGASGATSIYTLQYHAPNTWTIAQPPVTIEGATRPISGGSFVLDAKTGMRCRGDRAGLAAALHKDAAADETRKFIWVSAGGKGVRCTLNVNGERVAKAEWGSKVGTVQRVEVVGKTDSCALVAFTSLGNALIYTLPHLELIHTVHLPALGSSDPPSVEDSGDFATHTVFPAPAGSSARPLLSTELHTLFAQRRAGPYALPLVDLAYDRGTVPPQPQPVSLGPPSVMGSVLGYIGSFSGASAGDQIDALLAGPDRPVPPPTSKTAPRPTSTGVAAAGGSQSSVSAATAGMTSGVADLYNRLGSALAERGEMLGDLQQSMDSLEQGSKSMVERAKRLAAQQSAKSWFGF</sequence>
<evidence type="ECO:0000313" key="7">
    <source>
        <dbReference type="Proteomes" id="UP000193067"/>
    </source>
</evidence>
<dbReference type="GO" id="GO:0006887">
    <property type="term" value="P:exocytosis"/>
    <property type="evidence" value="ECO:0007669"/>
    <property type="project" value="UniProtKB-KW"/>
</dbReference>
<dbReference type="GO" id="GO:0005096">
    <property type="term" value="F:GTPase activator activity"/>
    <property type="evidence" value="ECO:0007669"/>
    <property type="project" value="TreeGrafter"/>
</dbReference>
<comment type="similarity">
    <text evidence="1">Belongs to the WD repeat L(2)GL family.</text>
</comment>
<dbReference type="Proteomes" id="UP000193067">
    <property type="component" value="Unassembled WGS sequence"/>
</dbReference>
<accession>A0A1Y2IYG4</accession>
<dbReference type="PROSITE" id="PS50082">
    <property type="entry name" value="WD_REPEATS_2"/>
    <property type="match status" value="1"/>
</dbReference>
<dbReference type="InterPro" id="IPR001680">
    <property type="entry name" value="WD40_rpt"/>
</dbReference>
<dbReference type="PANTHER" id="PTHR10241:SF25">
    <property type="entry name" value="TOMOSYN, ISOFORM C"/>
    <property type="match status" value="1"/>
</dbReference>
<feature type="region of interest" description="Disordered" evidence="4">
    <location>
        <begin position="1042"/>
        <end position="1076"/>
    </location>
</feature>
<dbReference type="GO" id="GO:0045159">
    <property type="term" value="F:myosin II binding"/>
    <property type="evidence" value="ECO:0007669"/>
    <property type="project" value="TreeGrafter"/>
</dbReference>
<evidence type="ECO:0000313" key="6">
    <source>
        <dbReference type="EMBL" id="OSD06195.1"/>
    </source>
</evidence>
<protein>
    <recommendedName>
        <fullName evidence="5">Lethal giant larvae (Lgl)-like C-terminal domain-containing protein</fullName>
    </recommendedName>
</protein>
<feature type="domain" description="Lethal giant larvae (Lgl)-like C-terminal" evidence="5">
    <location>
        <begin position="644"/>
        <end position="1051"/>
    </location>
</feature>
<dbReference type="OrthoDB" id="19944at2759"/>
<feature type="repeat" description="WD" evidence="3">
    <location>
        <begin position="242"/>
        <end position="283"/>
    </location>
</feature>
<dbReference type="STRING" id="1353009.A0A1Y2IYG4"/>
<evidence type="ECO:0000256" key="4">
    <source>
        <dbReference type="SAM" id="MobiDB-lite"/>
    </source>
</evidence>
<dbReference type="InterPro" id="IPR015943">
    <property type="entry name" value="WD40/YVTN_repeat-like_dom_sf"/>
</dbReference>
<dbReference type="CDD" id="cd15873">
    <property type="entry name" value="R-SNARE_STXBP5_6"/>
    <property type="match status" value="1"/>
</dbReference>
<evidence type="ECO:0000256" key="3">
    <source>
        <dbReference type="PROSITE-ProRule" id="PRU00221"/>
    </source>
</evidence>
<evidence type="ECO:0000256" key="1">
    <source>
        <dbReference type="ARBA" id="ARBA00008070"/>
    </source>
</evidence>
<dbReference type="GO" id="GO:0005886">
    <property type="term" value="C:plasma membrane"/>
    <property type="evidence" value="ECO:0007669"/>
    <property type="project" value="TreeGrafter"/>
</dbReference>
<dbReference type="Pfam" id="PF00400">
    <property type="entry name" value="WD40"/>
    <property type="match status" value="1"/>
</dbReference>
<evidence type="ECO:0000259" key="5">
    <source>
        <dbReference type="Pfam" id="PF08596"/>
    </source>
</evidence>
<dbReference type="EMBL" id="KZ084091">
    <property type="protein sequence ID" value="OSD06195.1"/>
    <property type="molecule type" value="Genomic_DNA"/>
</dbReference>
<organism evidence="6 7">
    <name type="scientific">Trametes coccinea (strain BRFM310)</name>
    <name type="common">Pycnoporus coccineus</name>
    <dbReference type="NCBI Taxonomy" id="1353009"/>
    <lineage>
        <taxon>Eukaryota</taxon>
        <taxon>Fungi</taxon>
        <taxon>Dikarya</taxon>
        <taxon>Basidiomycota</taxon>
        <taxon>Agaricomycotina</taxon>
        <taxon>Agaricomycetes</taxon>
        <taxon>Polyporales</taxon>
        <taxon>Polyporaceae</taxon>
        <taxon>Trametes</taxon>
    </lineage>
</organism>
<dbReference type="AlphaFoldDB" id="A0A1Y2IYG4"/>
<dbReference type="InterPro" id="IPR013905">
    <property type="entry name" value="Lgl_C_dom"/>
</dbReference>
<keyword evidence="2" id="KW-0268">Exocytosis</keyword>
<dbReference type="InterPro" id="IPR036322">
    <property type="entry name" value="WD40_repeat_dom_sf"/>
</dbReference>
<reference evidence="6 7" key="1">
    <citation type="journal article" date="2015" name="Biotechnol. Biofuels">
        <title>Enhanced degradation of softwood versus hardwood by the white-rot fungus Pycnoporus coccineus.</title>
        <authorList>
            <person name="Couturier M."/>
            <person name="Navarro D."/>
            <person name="Chevret D."/>
            <person name="Henrissat B."/>
            <person name="Piumi F."/>
            <person name="Ruiz-Duenas F.J."/>
            <person name="Martinez A.T."/>
            <person name="Grigoriev I.V."/>
            <person name="Riley R."/>
            <person name="Lipzen A."/>
            <person name="Berrin J.G."/>
            <person name="Master E.R."/>
            <person name="Rosso M.N."/>
        </authorList>
    </citation>
    <scope>NUCLEOTIDE SEQUENCE [LARGE SCALE GENOMIC DNA]</scope>
    <source>
        <strain evidence="6 7">BRFM310</strain>
    </source>
</reference>
<keyword evidence="7" id="KW-1185">Reference proteome</keyword>
<evidence type="ECO:0000256" key="2">
    <source>
        <dbReference type="ARBA" id="ARBA00022483"/>
    </source>
</evidence>
<dbReference type="GO" id="GO:0006893">
    <property type="term" value="P:Golgi to plasma membrane transport"/>
    <property type="evidence" value="ECO:0007669"/>
    <property type="project" value="TreeGrafter"/>
</dbReference>
<proteinExistence type="inferred from homology"/>
<dbReference type="Gene3D" id="2.130.10.10">
    <property type="entry name" value="YVTN repeat-like/Quinoprotein amine dehydrogenase"/>
    <property type="match status" value="2"/>
</dbReference>
<gene>
    <name evidence="6" type="ORF">PYCCODRAFT_1361102</name>
</gene>
<dbReference type="SUPFAM" id="SSF50978">
    <property type="entry name" value="WD40 repeat-like"/>
    <property type="match status" value="2"/>
</dbReference>
<dbReference type="Pfam" id="PF08596">
    <property type="entry name" value="Lgl_C"/>
    <property type="match status" value="1"/>
</dbReference>
<keyword evidence="3" id="KW-0853">WD repeat</keyword>
<dbReference type="GO" id="GO:0019905">
    <property type="term" value="F:syntaxin binding"/>
    <property type="evidence" value="ECO:0007669"/>
    <property type="project" value="TreeGrafter"/>
</dbReference>